<evidence type="ECO:0000313" key="5">
    <source>
        <dbReference type="Proteomes" id="UP000501802"/>
    </source>
</evidence>
<accession>A0A6G9AWT8</accession>
<dbReference type="KEGG" id="spib:G8759_31415"/>
<proteinExistence type="predicted"/>
<dbReference type="RefSeq" id="WP_167217107.1">
    <property type="nucleotide sequence ID" value="NZ_CP050063.1"/>
</dbReference>
<keyword evidence="1" id="KW-1188">Viral release from host cell</keyword>
<evidence type="ECO:0000313" key="4">
    <source>
        <dbReference type="EMBL" id="QIP16834.1"/>
    </source>
</evidence>
<dbReference type="Pfam" id="PF10145">
    <property type="entry name" value="PhageMin_Tail"/>
    <property type="match status" value="1"/>
</dbReference>
<feature type="compositionally biased region" description="Gly residues" evidence="2">
    <location>
        <begin position="594"/>
        <end position="603"/>
    </location>
</feature>
<dbReference type="InterPro" id="IPR010090">
    <property type="entry name" value="Phage_tape_meas"/>
</dbReference>
<dbReference type="PANTHER" id="PTHR37813:SF1">
    <property type="entry name" value="FELS-2 PROPHAGE PROTEIN"/>
    <property type="match status" value="1"/>
</dbReference>
<dbReference type="NCBIfam" id="TIGR01760">
    <property type="entry name" value="tape_meas_TP901"/>
    <property type="match status" value="1"/>
</dbReference>
<reference evidence="4 5" key="1">
    <citation type="submission" date="2020-03" db="EMBL/GenBank/DDBJ databases">
        <authorList>
            <person name="Kim M.K."/>
        </authorList>
    </citation>
    <scope>NUCLEOTIDE SEQUENCE [LARGE SCALE GENOMIC DNA]</scope>
    <source>
        <strain evidence="4 5">BT328</strain>
    </source>
</reference>
<sequence length="1078" mass="116525">MGKSQTDRAVIDLVINGQQSKTSLKEIGLEATRARSALLKMREADDPAAYKAALAEHNKLKDSYRQMKARIDDTSTAWSRFKANTASTMAGIVGGNVVTTTLSAIVGSVGKAITSYREFNAASQELSAVTGATGKDLEYLNQQAARTGPSVGKSGAEMLEAYKLMASAKPELLAQKELLVQTTQAALTLAQAGKIDLAQATSVTAESLNQFGASADQANRFINVIAAGAKEGSAEIVDMGVALKNTGTVAAAQGVSFEQTNAVLQSLSTIALKGGEAGTQLRNVLLTLGAGSDDTNPRVVGLEKALENLGKKNLSTAEMTKLFGKENITAAQHIIAHRGEIAELTTKITGTQEAFSQAATNNKSLDHQLEIFWARVEGLAVSLGTSLIPAFTQVVEWATSLTNVLNSAVTPASDAAAMAFQDQKTKVMELNQSLTPLLTRHDQLTAKTILTKDEQTELKKIVGEVANIVPSAVTEFDKYGNALGINTEKAREFIRVQQSMLKVKNEEAIRTQTAALKDDENQLAENLAYRKKATTGAWDVIQATQDELRELDAANRKLSETIEGRKALLKDLRGENLKVPTITPTGTPKASTGGPDGKGGGKPSGPSEDEKKEAEKAKRLADEKKKANADAILATQNLKAKATKDDRERELAQAEFEAEQERKRLKESKAGATQKAAWMKAIEDKLLVDKSEIEEKYTKKQLEEQEKQLENLRKAAEEELELKKKIKLAEITMAVANGDMTKEEGEKAKLNAEQAFLEAKKILNEAHYQSLLDLYKDFTDKQTAIAESKKMDSDKLEGEITTNQADQVVARKAITQSEIDADKEKAKQEEQTAKNTHDTKKKIFNDSVVVIKEFFNENTAIYKAAMIAQQAWALGEVAINYSRAVMASIASASSIPFPGNILAIAKSLALPTLQAAAAVANIRSQKFDSPTFADGGFTGLQDMDGAPSGFIDGPTRFNLGRRSYIAGEAGREFVISNKSLRNPVVADFARIMDSAQKTGNYSQLAMSGGAPSAIPTATAAPASSNSDMSNQLLMQLIAEQQTTREVMKAFAQRPIMQNYRLREQFDDNIQEARDSNKL</sequence>
<dbReference type="PANTHER" id="PTHR37813">
    <property type="entry name" value="FELS-2 PROPHAGE PROTEIN"/>
    <property type="match status" value="1"/>
</dbReference>
<protein>
    <submittedName>
        <fullName evidence="4">Phage tail tape measure protein</fullName>
    </submittedName>
</protein>
<name>A0A6G9AWT8_9BACT</name>
<evidence type="ECO:0000256" key="1">
    <source>
        <dbReference type="ARBA" id="ARBA00022612"/>
    </source>
</evidence>
<dbReference type="EMBL" id="CP050063">
    <property type="protein sequence ID" value="QIP16834.1"/>
    <property type="molecule type" value="Genomic_DNA"/>
</dbReference>
<dbReference type="AlphaFoldDB" id="A0A6G9AWT8"/>
<organism evidence="4 5">
    <name type="scientific">Spirosoma aureum</name>
    <dbReference type="NCBI Taxonomy" id="2692134"/>
    <lineage>
        <taxon>Bacteria</taxon>
        <taxon>Pseudomonadati</taxon>
        <taxon>Bacteroidota</taxon>
        <taxon>Cytophagia</taxon>
        <taxon>Cytophagales</taxon>
        <taxon>Cytophagaceae</taxon>
        <taxon>Spirosoma</taxon>
    </lineage>
</organism>
<dbReference type="Proteomes" id="UP000501802">
    <property type="component" value="Chromosome"/>
</dbReference>
<evidence type="ECO:0000256" key="2">
    <source>
        <dbReference type="SAM" id="MobiDB-lite"/>
    </source>
</evidence>
<gene>
    <name evidence="4" type="ORF">G8759_31415</name>
</gene>
<feature type="region of interest" description="Disordered" evidence="2">
    <location>
        <begin position="577"/>
        <end position="628"/>
    </location>
</feature>
<evidence type="ECO:0000259" key="3">
    <source>
        <dbReference type="Pfam" id="PF10145"/>
    </source>
</evidence>
<feature type="domain" description="Phage tail tape measure protein" evidence="3">
    <location>
        <begin position="142"/>
        <end position="312"/>
    </location>
</feature>
<feature type="compositionally biased region" description="Basic and acidic residues" evidence="2">
    <location>
        <begin position="608"/>
        <end position="628"/>
    </location>
</feature>
<keyword evidence="5" id="KW-1185">Reference proteome</keyword>